<dbReference type="Pfam" id="PF01595">
    <property type="entry name" value="CNNM"/>
    <property type="match status" value="1"/>
</dbReference>
<dbReference type="InterPro" id="IPR000644">
    <property type="entry name" value="CBS_dom"/>
</dbReference>
<feature type="transmembrane region" description="Helical" evidence="5">
    <location>
        <begin position="244"/>
        <end position="264"/>
    </location>
</feature>
<dbReference type="AlphaFoldDB" id="A0A7E4VVE1"/>
<evidence type="ECO:0000256" key="5">
    <source>
        <dbReference type="SAM" id="Phobius"/>
    </source>
</evidence>
<evidence type="ECO:0000256" key="3">
    <source>
        <dbReference type="PROSITE-ProRule" id="PRU01193"/>
    </source>
</evidence>
<protein>
    <submittedName>
        <fullName evidence="10">CNNM transmembrane domain-containing protein</fullName>
    </submittedName>
</protein>
<dbReference type="InterPro" id="IPR045095">
    <property type="entry name" value="ACDP"/>
</dbReference>
<dbReference type="GO" id="GO:0010960">
    <property type="term" value="P:magnesium ion homeostasis"/>
    <property type="evidence" value="ECO:0007669"/>
    <property type="project" value="InterPro"/>
</dbReference>
<keyword evidence="3 5" id="KW-1133">Transmembrane helix</keyword>
<dbReference type="SUPFAM" id="SSF54631">
    <property type="entry name" value="CBS-domain pair"/>
    <property type="match status" value="1"/>
</dbReference>
<feature type="compositionally biased region" description="Basic and acidic residues" evidence="4">
    <location>
        <begin position="772"/>
        <end position="788"/>
    </location>
</feature>
<feature type="region of interest" description="Disordered" evidence="4">
    <location>
        <begin position="699"/>
        <end position="823"/>
    </location>
</feature>
<dbReference type="GO" id="GO:0022857">
    <property type="term" value="F:transmembrane transporter activity"/>
    <property type="evidence" value="ECO:0007669"/>
    <property type="project" value="TreeGrafter"/>
</dbReference>
<feature type="transmembrane region" description="Helical" evidence="5">
    <location>
        <begin position="150"/>
        <end position="171"/>
    </location>
</feature>
<dbReference type="Gene3D" id="3.10.580.10">
    <property type="entry name" value="CBS-domain"/>
    <property type="match status" value="1"/>
</dbReference>
<feature type="domain" description="CBS" evidence="7">
    <location>
        <begin position="421"/>
        <end position="481"/>
    </location>
</feature>
<dbReference type="GO" id="GO:0006811">
    <property type="term" value="P:monoatomic ion transport"/>
    <property type="evidence" value="ECO:0007669"/>
    <property type="project" value="UniProtKB-KW"/>
</dbReference>
<keyword evidence="9" id="KW-1185">Reference proteome</keyword>
<dbReference type="Pfam" id="PF00571">
    <property type="entry name" value="CBS"/>
    <property type="match status" value="1"/>
</dbReference>
<evidence type="ECO:0000256" key="1">
    <source>
        <dbReference type="ARBA" id="ARBA00023065"/>
    </source>
</evidence>
<feature type="transmembrane region" description="Helical" evidence="5">
    <location>
        <begin position="276"/>
        <end position="298"/>
    </location>
</feature>
<accession>A0A7E4VVE1</accession>
<evidence type="ECO:0000256" key="6">
    <source>
        <dbReference type="SAM" id="SignalP"/>
    </source>
</evidence>
<feature type="compositionally biased region" description="Basic residues" evidence="4">
    <location>
        <begin position="752"/>
        <end position="771"/>
    </location>
</feature>
<keyword evidence="1" id="KW-0406">Ion transport</keyword>
<dbReference type="PANTHER" id="PTHR12064">
    <property type="entry name" value="METAL TRANSPORTER CNNM"/>
    <property type="match status" value="1"/>
</dbReference>
<sequence length="823" mass="92918">MRVSIPVLTTLLTLATRHGFSDSDIGNDTAADEDEDPYVAGINKGEPTEYQRVKPRTSFTLALFGENLENGAIGEVWLTDADRCVDTPRRRKIPLTIDDSYADEYVLLVKSGKDGLPNEPNVKYRLCLSEEDDSIAQPSMIIMPITPEAFIIPLFGLIIIYVLLLGLSAMFSGLNLAYSCQSIESLTLLVHSADPDKAKQAASILPLRRRGNWLISTFSVGNVIVNIIATLVFEQMVVMYDQNIQLIILNTAPVALTMVFGEIVPQTICYTRALKVASFLRHFVYFFMVLLAVLAWPISKVLDFFMGHEYRVYDLRKLEALLETHAKDKELLINVLNFPHVTIGKVMTRIQEAYLMSRNDVLDMNRVVGILEKGYTRVPVYEGVDRKKIVAVLNIKDLILVDPDDKKRVFEVIEEFSSVKQSTHIRFVSHEMTAQEIMNEMIKGRQHLMMVFRFDNKAYTIVGLVTLEDIIEQFIGEIKDDDDAAFPTMRAGVRRDQSTFDWFRSEVDRRTNLTANELLHLMEQIMDQCPVFGYLNFNTYAMRALICVSNIERVENRVLLEKGAVLSHVIVIIDGSIAENGIRVTTSRPVIGNDLLHHLYTQLLCSADSTKIVQISMRVPEEIVVLSQKATVMYFELKDIYNILLVLQTERLNEDPATQFDFYMHIMAVMGEMAPKVDVMRPSMEEATQKVHESILKEAETAAERPKEITAKSTIVNMDPKDEQKTQGFSSLKSSRKARPPSRPSTASSPGNHKKTSKSKISWKKLKKTAKTSKEKSKKGSDHDHEHSSPTTPGTAKTGRNSITDKSYTISEDDTQKSVTPEK</sequence>
<dbReference type="InterPro" id="IPR002550">
    <property type="entry name" value="CNNM"/>
</dbReference>
<keyword evidence="3 5" id="KW-0812">Transmembrane</keyword>
<dbReference type="Proteomes" id="UP000492821">
    <property type="component" value="Unassembled WGS sequence"/>
</dbReference>
<proteinExistence type="predicted"/>
<dbReference type="WBParaSite" id="Pan_g3811.t1">
    <property type="protein sequence ID" value="Pan_g3811.t1"/>
    <property type="gene ID" value="Pan_g3811"/>
</dbReference>
<dbReference type="PROSITE" id="PS51371">
    <property type="entry name" value="CBS"/>
    <property type="match status" value="1"/>
</dbReference>
<feature type="compositionally biased region" description="Basic and acidic residues" evidence="4">
    <location>
        <begin position="699"/>
        <end position="710"/>
    </location>
</feature>
<evidence type="ECO:0000259" key="7">
    <source>
        <dbReference type="PROSITE" id="PS51371"/>
    </source>
</evidence>
<evidence type="ECO:0000256" key="2">
    <source>
        <dbReference type="PROSITE-ProRule" id="PRU00703"/>
    </source>
</evidence>
<reference evidence="9" key="1">
    <citation type="journal article" date="2013" name="Genetics">
        <title>The draft genome and transcriptome of Panagrellus redivivus are shaped by the harsh demands of a free-living lifestyle.</title>
        <authorList>
            <person name="Srinivasan J."/>
            <person name="Dillman A.R."/>
            <person name="Macchietto M.G."/>
            <person name="Heikkinen L."/>
            <person name="Lakso M."/>
            <person name="Fracchia K.M."/>
            <person name="Antoshechkin I."/>
            <person name="Mortazavi A."/>
            <person name="Wong G."/>
            <person name="Sternberg P.W."/>
        </authorList>
    </citation>
    <scope>NUCLEOTIDE SEQUENCE [LARGE SCALE GENOMIC DNA]</scope>
    <source>
        <strain evidence="9">MT8872</strain>
    </source>
</reference>
<keyword evidence="1" id="KW-0813">Transport</keyword>
<organism evidence="9 10">
    <name type="scientific">Panagrellus redivivus</name>
    <name type="common">Microworm</name>
    <dbReference type="NCBI Taxonomy" id="6233"/>
    <lineage>
        <taxon>Eukaryota</taxon>
        <taxon>Metazoa</taxon>
        <taxon>Ecdysozoa</taxon>
        <taxon>Nematoda</taxon>
        <taxon>Chromadorea</taxon>
        <taxon>Rhabditida</taxon>
        <taxon>Tylenchina</taxon>
        <taxon>Panagrolaimomorpha</taxon>
        <taxon>Panagrolaimoidea</taxon>
        <taxon>Panagrolaimidae</taxon>
        <taxon>Panagrellus</taxon>
    </lineage>
</organism>
<dbReference type="PANTHER" id="PTHR12064:SF4">
    <property type="entry name" value="METAL TRANSPORTER CNNM-4"/>
    <property type="match status" value="1"/>
</dbReference>
<evidence type="ECO:0000313" key="10">
    <source>
        <dbReference type="WBParaSite" id="Pan_g3811.t1"/>
    </source>
</evidence>
<feature type="transmembrane region" description="Helical" evidence="5">
    <location>
        <begin position="213"/>
        <end position="232"/>
    </location>
</feature>
<reference evidence="10" key="2">
    <citation type="submission" date="2020-10" db="UniProtKB">
        <authorList>
            <consortium name="WormBaseParasite"/>
        </authorList>
    </citation>
    <scope>IDENTIFICATION</scope>
</reference>
<feature type="signal peptide" evidence="6">
    <location>
        <begin position="1"/>
        <end position="19"/>
    </location>
</feature>
<feature type="chain" id="PRO_5028907166" evidence="6">
    <location>
        <begin position="20"/>
        <end position="823"/>
    </location>
</feature>
<keyword evidence="6" id="KW-0732">Signal</keyword>
<keyword evidence="2" id="KW-0129">CBS domain</keyword>
<evidence type="ECO:0000259" key="8">
    <source>
        <dbReference type="PROSITE" id="PS51846"/>
    </source>
</evidence>
<evidence type="ECO:0000313" key="9">
    <source>
        <dbReference type="Proteomes" id="UP000492821"/>
    </source>
</evidence>
<name>A0A7E4VVE1_PANRE</name>
<evidence type="ECO:0000256" key="4">
    <source>
        <dbReference type="SAM" id="MobiDB-lite"/>
    </source>
</evidence>
<dbReference type="PROSITE" id="PS51846">
    <property type="entry name" value="CNNM"/>
    <property type="match status" value="1"/>
</dbReference>
<dbReference type="GO" id="GO:0005886">
    <property type="term" value="C:plasma membrane"/>
    <property type="evidence" value="ECO:0007669"/>
    <property type="project" value="TreeGrafter"/>
</dbReference>
<dbReference type="InterPro" id="IPR046342">
    <property type="entry name" value="CBS_dom_sf"/>
</dbReference>
<feature type="domain" description="CNNM transmembrane" evidence="8">
    <location>
        <begin position="150"/>
        <end position="335"/>
    </location>
</feature>
<feature type="compositionally biased region" description="Basic and acidic residues" evidence="4">
    <location>
        <begin position="814"/>
        <end position="823"/>
    </location>
</feature>
<feature type="compositionally biased region" description="Polar residues" evidence="4">
    <location>
        <begin position="789"/>
        <end position="810"/>
    </location>
</feature>
<keyword evidence="3 5" id="KW-0472">Membrane</keyword>